<evidence type="ECO:0000313" key="7">
    <source>
        <dbReference type="EMBL" id="KAL3778114.1"/>
    </source>
</evidence>
<evidence type="ECO:0000313" key="8">
    <source>
        <dbReference type="Proteomes" id="UP001530315"/>
    </source>
</evidence>
<dbReference type="PANTHER" id="PTHR30566:SF5">
    <property type="entry name" value="MECHANOSENSITIVE ION CHANNEL PROTEIN 1, MITOCHONDRIAL-RELATED"/>
    <property type="match status" value="1"/>
</dbReference>
<dbReference type="InterPro" id="IPR006685">
    <property type="entry name" value="MscS_channel_2nd"/>
</dbReference>
<evidence type="ECO:0000256" key="4">
    <source>
        <dbReference type="ARBA" id="ARBA00023136"/>
    </source>
</evidence>
<protein>
    <recommendedName>
        <fullName evidence="6">Mechanosensitive ion channel MscS domain-containing protein</fullName>
    </recommendedName>
</protein>
<reference evidence="7 8" key="1">
    <citation type="submission" date="2024-10" db="EMBL/GenBank/DDBJ databases">
        <title>Updated reference genomes for cyclostephanoid diatoms.</title>
        <authorList>
            <person name="Roberts W.R."/>
            <person name="Alverson A.J."/>
        </authorList>
    </citation>
    <scope>NUCLEOTIDE SEQUENCE [LARGE SCALE GENOMIC DNA]</scope>
    <source>
        <strain evidence="7 8">AJA276-08</strain>
    </source>
</reference>
<evidence type="ECO:0000256" key="2">
    <source>
        <dbReference type="ARBA" id="ARBA00022692"/>
    </source>
</evidence>
<dbReference type="GO" id="GO:0016020">
    <property type="term" value="C:membrane"/>
    <property type="evidence" value="ECO:0007669"/>
    <property type="project" value="UniProtKB-SubCell"/>
</dbReference>
<keyword evidence="5" id="KW-0732">Signal</keyword>
<evidence type="ECO:0000256" key="5">
    <source>
        <dbReference type="SAM" id="SignalP"/>
    </source>
</evidence>
<feature type="domain" description="Mechanosensitive ion channel MscS" evidence="6">
    <location>
        <begin position="305"/>
        <end position="373"/>
    </location>
</feature>
<feature type="signal peptide" evidence="5">
    <location>
        <begin position="1"/>
        <end position="24"/>
    </location>
</feature>
<evidence type="ECO:0000259" key="6">
    <source>
        <dbReference type="Pfam" id="PF00924"/>
    </source>
</evidence>
<comment type="subcellular location">
    <subcellularLocation>
        <location evidence="1">Membrane</location>
    </subcellularLocation>
</comment>
<dbReference type="Gene3D" id="2.30.30.60">
    <property type="match status" value="1"/>
</dbReference>
<dbReference type="SUPFAM" id="SSF50182">
    <property type="entry name" value="Sm-like ribonucleoproteins"/>
    <property type="match status" value="1"/>
</dbReference>
<dbReference type="PANTHER" id="PTHR30566">
    <property type="entry name" value="YNAI-RELATED MECHANOSENSITIVE ION CHANNEL"/>
    <property type="match status" value="1"/>
</dbReference>
<organism evidence="7 8">
    <name type="scientific">Stephanodiscus triporus</name>
    <dbReference type="NCBI Taxonomy" id="2934178"/>
    <lineage>
        <taxon>Eukaryota</taxon>
        <taxon>Sar</taxon>
        <taxon>Stramenopiles</taxon>
        <taxon>Ochrophyta</taxon>
        <taxon>Bacillariophyta</taxon>
        <taxon>Coscinodiscophyceae</taxon>
        <taxon>Thalassiosirophycidae</taxon>
        <taxon>Stephanodiscales</taxon>
        <taxon>Stephanodiscaceae</taxon>
        <taxon>Stephanodiscus</taxon>
    </lineage>
</organism>
<feature type="chain" id="PRO_5044776148" description="Mechanosensitive ion channel MscS domain-containing protein" evidence="5">
    <location>
        <begin position="25"/>
        <end position="475"/>
    </location>
</feature>
<dbReference type="InterPro" id="IPR010920">
    <property type="entry name" value="LSM_dom_sf"/>
</dbReference>
<accession>A0ABD3NQR2</accession>
<evidence type="ECO:0000256" key="3">
    <source>
        <dbReference type="ARBA" id="ARBA00022989"/>
    </source>
</evidence>
<proteinExistence type="predicted"/>
<dbReference type="Pfam" id="PF00924">
    <property type="entry name" value="MS_channel_2nd"/>
    <property type="match status" value="1"/>
</dbReference>
<dbReference type="InterPro" id="IPR023408">
    <property type="entry name" value="MscS_beta-dom_sf"/>
</dbReference>
<keyword evidence="2" id="KW-0812">Transmembrane</keyword>
<dbReference type="AlphaFoldDB" id="A0ABD3NQR2"/>
<keyword evidence="8" id="KW-1185">Reference proteome</keyword>
<comment type="caution">
    <text evidence="7">The sequence shown here is derived from an EMBL/GenBank/DDBJ whole genome shotgun (WGS) entry which is preliminary data.</text>
</comment>
<keyword evidence="4" id="KW-0472">Membrane</keyword>
<sequence>MVSSKSRVLSFGVLLISFLNCANCAKVGSESISEAVVGGEATDTALMGKIFPVVSQLFRRKGGLHFGQVFRHVTDALHEGELAIFAIFGWGLVPVTQFFYEICAKATLERMAEDDERAEAVVELMESKSYLRETYEAITPWNDEKVNDRIHEMRDEKKPPSSEFARGMILPFRNTRLFHVVDHISQASKIGLSVIAVDCIALAARKLGYNPWGIMERLSRIFSKVVTTGWIASRFKLLKRFFLEKLMPGDLGKLQVFDQIADGLIFLGWMFSMLNYLEVQTGIAVMSLFSIGATGTLIFGLASKDIASQLLSGILLHLSDKMFEGDDVRFSDGTSGRIEKMGWFETMIRNSDELVVSVPNSALSGQRVYNLSRTPKSQVQQTLRVRYDDAHKIHKFLDAIKEEIQKLPKLITDGSRPFRAHWRNYEDDHLQIVVDCHFTIKPTGDEYFDNRQKVLEAIFQAATKTGVHFEIRADK</sequence>
<dbReference type="EMBL" id="JALLAZ020001240">
    <property type="protein sequence ID" value="KAL3778114.1"/>
    <property type="molecule type" value="Genomic_DNA"/>
</dbReference>
<keyword evidence="3" id="KW-1133">Transmembrane helix</keyword>
<gene>
    <name evidence="7" type="ORF">ACHAW5_009464</name>
</gene>
<dbReference type="Proteomes" id="UP001530315">
    <property type="component" value="Unassembled WGS sequence"/>
</dbReference>
<name>A0ABD3NQR2_9STRA</name>
<evidence type="ECO:0000256" key="1">
    <source>
        <dbReference type="ARBA" id="ARBA00004370"/>
    </source>
</evidence>